<protein>
    <recommendedName>
        <fullName evidence="1">SprT-like domain-containing protein</fullName>
    </recommendedName>
</protein>
<comment type="caution">
    <text evidence="2">The sequence shown here is derived from an EMBL/GenBank/DDBJ whole genome shotgun (WGS) entry which is preliminary data.</text>
</comment>
<dbReference type="SMART" id="SM00731">
    <property type="entry name" value="SprT"/>
    <property type="match status" value="1"/>
</dbReference>
<sequence>MKNLDELFNQAKSICVSLNIPISNNISIKYNGRIRKCWGYCRLQNNQYEIDIMRLLGEDDTISSDTVISIILHELLHTCLDCMNHGKVWKSYKKLIENNYDYKIYTKCNAKDLHIKPRYIVKCRKCGNKQKYVTRPRNVKYICMNCGSTKMKCIHKDVNGKKLIWKN</sequence>
<proteinExistence type="predicted"/>
<dbReference type="Proteomes" id="UP000260758">
    <property type="component" value="Unassembled WGS sequence"/>
</dbReference>
<name>A0A3E4YLT3_9FIRM</name>
<feature type="domain" description="SprT-like" evidence="1">
    <location>
        <begin position="5"/>
        <end position="153"/>
    </location>
</feature>
<gene>
    <name evidence="2" type="ORF">DXB99_02705</name>
</gene>
<dbReference type="Gene3D" id="3.30.2010.10">
    <property type="entry name" value="Metalloproteases ('zincins'), catalytic domain"/>
    <property type="match status" value="1"/>
</dbReference>
<dbReference type="RefSeq" id="WP_117718209.1">
    <property type="nucleotide sequence ID" value="NZ_QSTP01000001.1"/>
</dbReference>
<dbReference type="EMBL" id="QSTP01000001">
    <property type="protein sequence ID" value="RGM75451.1"/>
    <property type="molecule type" value="Genomic_DNA"/>
</dbReference>
<evidence type="ECO:0000313" key="3">
    <source>
        <dbReference type="Proteomes" id="UP000260758"/>
    </source>
</evidence>
<dbReference type="AlphaFoldDB" id="A0A3E4YLT3"/>
<dbReference type="InterPro" id="IPR006640">
    <property type="entry name" value="SprT-like_domain"/>
</dbReference>
<evidence type="ECO:0000313" key="2">
    <source>
        <dbReference type="EMBL" id="RGM75451.1"/>
    </source>
</evidence>
<dbReference type="Pfam" id="PF10263">
    <property type="entry name" value="SprT-like"/>
    <property type="match status" value="1"/>
</dbReference>
<accession>A0A3E4YLT3</accession>
<organism evidence="2 3">
    <name type="scientific">Agathobacter rectalis</name>
    <dbReference type="NCBI Taxonomy" id="39491"/>
    <lineage>
        <taxon>Bacteria</taxon>
        <taxon>Bacillati</taxon>
        <taxon>Bacillota</taxon>
        <taxon>Clostridia</taxon>
        <taxon>Lachnospirales</taxon>
        <taxon>Lachnospiraceae</taxon>
        <taxon>Agathobacter</taxon>
    </lineage>
</organism>
<evidence type="ECO:0000259" key="1">
    <source>
        <dbReference type="SMART" id="SM00731"/>
    </source>
</evidence>
<reference evidence="2 3" key="1">
    <citation type="submission" date="2018-08" db="EMBL/GenBank/DDBJ databases">
        <title>A genome reference for cultivated species of the human gut microbiota.</title>
        <authorList>
            <person name="Zou Y."/>
            <person name="Xue W."/>
            <person name="Luo G."/>
        </authorList>
    </citation>
    <scope>NUCLEOTIDE SEQUENCE [LARGE SCALE GENOMIC DNA]</scope>
    <source>
        <strain evidence="2 3">OM07-13</strain>
    </source>
</reference>
<dbReference type="GO" id="GO:0006950">
    <property type="term" value="P:response to stress"/>
    <property type="evidence" value="ECO:0007669"/>
    <property type="project" value="UniProtKB-ARBA"/>
</dbReference>